<feature type="region of interest" description="Disordered" evidence="1">
    <location>
        <begin position="685"/>
        <end position="710"/>
    </location>
</feature>
<feature type="domain" description="Integrase core" evidence="2">
    <location>
        <begin position="367"/>
        <end position="563"/>
    </location>
</feature>
<protein>
    <recommendedName>
        <fullName evidence="2">Integrase core domain-containing protein</fullName>
    </recommendedName>
</protein>
<dbReference type="PANTHER" id="PTHR46177">
    <property type="entry name" value="INTEGRASE CATALYTIC DOMAIN-CONTAINING PROTEIN"/>
    <property type="match status" value="1"/>
</dbReference>
<name>A0A9P7TYV1_9HYPO</name>
<dbReference type="EMBL" id="SRRH01000844">
    <property type="protein sequence ID" value="KAG6284564.1"/>
    <property type="molecule type" value="Genomic_DNA"/>
</dbReference>
<evidence type="ECO:0000256" key="1">
    <source>
        <dbReference type="SAM" id="MobiDB-lite"/>
    </source>
</evidence>
<sequence length="710" mass="82917">MPNKRSDISSLRELIQGLICEDYRHNDILSRVNVQLNAQNQRPISLITLRRFIRDWSLLDKANLDGVRELIQTLIHEGSRQSDILQRVNEQLSAHNQRAISLRTLQRNIKKWGFKQIDTNSVRELIQTQLGNGYQPLELIEHVNTQLSAQNQCTVSLRALQRYLKEWGLDRKTKHARFLEESYEDITELVVQDVPMATILRSMNEALEGEGLPGISERMFYSHLESWGFQRQERVRITDELVDRVRFRFFTYGHSDRLILRGIQQCDNLPCTAYAIRKIRYQHGMKRRCRTEEERLSTLQRAIEFIESDLQRSPAILNFGREYLYVYVRQQGQVLVAQNPLYNIYRQIFPEQVQSRSPGNLMHRGNFQVPGPNFFWCLDGYEKLSRFGFQIYACIDAYSRCIIWLYCGRSATTALSTLKQYLRTVKTLGMRPLLTRSDRGRETPLWVSAQATLADANPVTVTYEDANGNQRTFTQGNRLNSCHHYGQSTRNVRIESWWRSLRSAAAQTWIRYFNILDHYQEFEGTLADQIALYATYGSKIREMFANFVQVSNAHTIRKQNNREHVVSGKPIDLYCTEDVQNWGVHIGEDDDADDRMALNQMLDPLESVDIDRLLSQETEDWCDARLEEMGFFEAPITNPEEPHREFYLCLRQQIQEHQESGARPILELSPIPLGGSSEYMRLLEEFDRRREDSSPRGSSIPSEFLEDDDE</sequence>
<gene>
    <name evidence="3" type="ORF">E4U09_007810</name>
</gene>
<comment type="caution">
    <text evidence="3">The sequence shown here is derived from an EMBL/GenBank/DDBJ whole genome shotgun (WGS) entry which is preliminary data.</text>
</comment>
<evidence type="ECO:0000313" key="4">
    <source>
        <dbReference type="Proteomes" id="UP000707071"/>
    </source>
</evidence>
<dbReference type="InterPro" id="IPR058913">
    <property type="entry name" value="Integrase_dom_put"/>
</dbReference>
<reference evidence="3 4" key="1">
    <citation type="journal article" date="2020" name="bioRxiv">
        <title>Whole genome comparisons of ergot fungi reveals the divergence and evolution of species within the genus Claviceps are the result of varying mechanisms driving genome evolution and host range expansion.</title>
        <authorList>
            <person name="Wyka S.A."/>
            <person name="Mondo S.J."/>
            <person name="Liu M."/>
            <person name="Dettman J."/>
            <person name="Nalam V."/>
            <person name="Broders K.D."/>
        </authorList>
    </citation>
    <scope>NUCLEOTIDE SEQUENCE [LARGE SCALE GENOMIC DNA]</scope>
    <source>
        <strain evidence="3 4">Clav52</strain>
    </source>
</reference>
<evidence type="ECO:0000259" key="2">
    <source>
        <dbReference type="Pfam" id="PF24764"/>
    </source>
</evidence>
<dbReference type="AlphaFoldDB" id="A0A9P7TYV1"/>
<proteinExistence type="predicted"/>
<organism evidence="3 4">
    <name type="scientific">Claviceps aff. purpurea</name>
    <dbReference type="NCBI Taxonomy" id="1967640"/>
    <lineage>
        <taxon>Eukaryota</taxon>
        <taxon>Fungi</taxon>
        <taxon>Dikarya</taxon>
        <taxon>Ascomycota</taxon>
        <taxon>Pezizomycotina</taxon>
        <taxon>Sordariomycetes</taxon>
        <taxon>Hypocreomycetidae</taxon>
        <taxon>Hypocreales</taxon>
        <taxon>Clavicipitaceae</taxon>
        <taxon>Claviceps</taxon>
    </lineage>
</organism>
<evidence type="ECO:0000313" key="3">
    <source>
        <dbReference type="EMBL" id="KAG6284564.1"/>
    </source>
</evidence>
<accession>A0A9P7TYV1</accession>
<dbReference type="PANTHER" id="PTHR46177:SF1">
    <property type="entry name" value="INTEGRASE CATALYTIC DOMAIN-CONTAINING PROTEIN"/>
    <property type="match status" value="1"/>
</dbReference>
<feature type="compositionally biased region" description="Basic and acidic residues" evidence="1">
    <location>
        <begin position="685"/>
        <end position="694"/>
    </location>
</feature>
<keyword evidence="4" id="KW-1185">Reference proteome</keyword>
<dbReference type="Pfam" id="PF24764">
    <property type="entry name" value="rva_4"/>
    <property type="match status" value="1"/>
</dbReference>
<dbReference type="Proteomes" id="UP000707071">
    <property type="component" value="Unassembled WGS sequence"/>
</dbReference>